<sequence length="119" mass="12841">MLKKKFVGILVVLSTLVVLLAGTTVALATGAIDIKDLIGSSSRQVDDKASLEVISSANLKDRIFDPKSAITNVADPNGNSVEPAVVDMTFQIKSSYMRMIQSGLMCHNKKYLILMEILA</sequence>
<evidence type="ECO:0000313" key="2">
    <source>
        <dbReference type="Proteomes" id="UP000094469"/>
    </source>
</evidence>
<dbReference type="Proteomes" id="UP000094469">
    <property type="component" value="Unassembled WGS sequence"/>
</dbReference>
<keyword evidence="2" id="KW-1185">Reference proteome</keyword>
<comment type="caution">
    <text evidence="1">The sequence shown here is derived from an EMBL/GenBank/DDBJ whole genome shotgun (WGS) entry which is preliminary data.</text>
</comment>
<dbReference type="OrthoDB" id="9975562at2"/>
<dbReference type="RefSeq" id="WP_069638684.1">
    <property type="nucleotide sequence ID" value="NZ_JAFBEZ010000003.1"/>
</dbReference>
<evidence type="ECO:0000313" key="1">
    <source>
        <dbReference type="EMBL" id="OEG23955.1"/>
    </source>
</evidence>
<dbReference type="AlphaFoldDB" id="A0A1E5HGN1"/>
<gene>
    <name evidence="1" type="ORF">BCR24_00960</name>
</gene>
<organism evidence="1 2">
    <name type="scientific">Enterococcus ureilyticus</name>
    <dbReference type="NCBI Taxonomy" id="1131292"/>
    <lineage>
        <taxon>Bacteria</taxon>
        <taxon>Bacillati</taxon>
        <taxon>Bacillota</taxon>
        <taxon>Bacilli</taxon>
        <taxon>Lactobacillales</taxon>
        <taxon>Enterococcaceae</taxon>
        <taxon>Enterococcus</taxon>
    </lineage>
</organism>
<reference evidence="2" key="1">
    <citation type="submission" date="2016-09" db="EMBL/GenBank/DDBJ databases">
        <authorList>
            <person name="Gulvik C.A."/>
        </authorList>
    </citation>
    <scope>NUCLEOTIDE SEQUENCE [LARGE SCALE GENOMIC DNA]</scope>
    <source>
        <strain evidence="2">LMG 26676</strain>
    </source>
</reference>
<protein>
    <submittedName>
        <fullName evidence="1">Uncharacterized protein</fullName>
    </submittedName>
</protein>
<dbReference type="EMBL" id="MIKC01000001">
    <property type="protein sequence ID" value="OEG23955.1"/>
    <property type="molecule type" value="Genomic_DNA"/>
</dbReference>
<name>A0A1E5HGN1_9ENTE</name>
<accession>A0A1E5HGN1</accession>
<proteinExistence type="predicted"/>